<organism evidence="1 2">
    <name type="scientific">Pseudoalteromonas arctica</name>
    <dbReference type="NCBI Taxonomy" id="394751"/>
    <lineage>
        <taxon>Bacteria</taxon>
        <taxon>Pseudomonadati</taxon>
        <taxon>Pseudomonadota</taxon>
        <taxon>Gammaproteobacteria</taxon>
        <taxon>Alteromonadales</taxon>
        <taxon>Pseudoalteromonadaceae</taxon>
        <taxon>Pseudoalteromonas</taxon>
    </lineage>
</organism>
<name>A0A7Y0DTY0_9GAMM</name>
<dbReference type="AlphaFoldDB" id="A0A7Y0DTY0"/>
<protein>
    <submittedName>
        <fullName evidence="1">Uncharacterized protein</fullName>
    </submittedName>
</protein>
<accession>A0A7Y0DTY0</accession>
<sequence>MFFKRKIVEPSSNEPADTKTHEIAVNMSGNSYFIVDIDSLVNSKVVQRQVKKAKEAIPST</sequence>
<gene>
    <name evidence="1" type="ORF">HHO47_12335</name>
</gene>
<keyword evidence="2" id="KW-1185">Reference proteome</keyword>
<dbReference type="EMBL" id="JABBMT010000018">
    <property type="protein sequence ID" value="NMM41582.1"/>
    <property type="molecule type" value="Genomic_DNA"/>
</dbReference>
<comment type="caution">
    <text evidence="1">The sequence shown here is derived from an EMBL/GenBank/DDBJ whole genome shotgun (WGS) entry which is preliminary data.</text>
</comment>
<proteinExistence type="predicted"/>
<reference evidence="1" key="1">
    <citation type="submission" date="2020-04" db="EMBL/GenBank/DDBJ databases">
        <title>Genome Sequencing for Pseudoaltermonas arctica.</title>
        <authorList>
            <person name="Elkins N.S."/>
        </authorList>
    </citation>
    <scope>NUCLEOTIDE SEQUENCE [LARGE SCALE GENOMIC DNA]</scope>
    <source>
        <strain evidence="1">NEC-BIFX-2020_0012</strain>
    </source>
</reference>
<dbReference type="RefSeq" id="WP_169020556.1">
    <property type="nucleotide sequence ID" value="NZ_JABBMT010000018.1"/>
</dbReference>
<evidence type="ECO:0000313" key="2">
    <source>
        <dbReference type="Proteomes" id="UP000570493"/>
    </source>
</evidence>
<dbReference type="Proteomes" id="UP000570493">
    <property type="component" value="Unassembled WGS sequence"/>
</dbReference>
<evidence type="ECO:0000313" key="1">
    <source>
        <dbReference type="EMBL" id="NMM41582.1"/>
    </source>
</evidence>